<accession>A0A644VPL7</accession>
<gene>
    <name evidence="1" type="ORF">SDC9_39333</name>
</gene>
<evidence type="ECO:0000313" key="1">
    <source>
        <dbReference type="EMBL" id="MPL93207.1"/>
    </source>
</evidence>
<sequence>MKKVTIFMLALLLSFGMASGVEWVVEYDDPVNSTNGTPFEGSLQHALMNFNADDVIKFAPVMAGKTIFFETSWELKKGSVTIDASELTSKVIFDASGKAATPINNILCFFSSLPNNADPATVFTVKNIVFQNLIVSPTTNAEAGCINSKYGSLHVENCDFIDNDFYGPSTSSGSYVQGAILASVTKNNLIVKGCRFINNTGRKGASVTLWPMAFTVVENCYFSNNSALSGAACIYSLTSGTTKGGESTVIIRNNVLTGNTGNQLGSLILSEAPATGPYMQLYNNTMVGNTTTLSSSAQIPLVATKYRRMHLAGNLFAGNYNQATPPTLNNEIGFAASMSSVLPEDSLVLVGYNIFSSPRNYATPITQEKLDATHNVKYTDWAENPLVKPVVDGMMVPTDNISLYSQYVKVIPSASLTWLGATPVDQRGVTRSDNYVCIGAYEDARVPVTSTEKIIGTNAVNVWMLDNMMHISTSVKQVDIISLSGQHVRRVTNVSAFSLEGLSKGIYLAKIVDNEGLISNIKFRY</sequence>
<proteinExistence type="predicted"/>
<reference evidence="1" key="1">
    <citation type="submission" date="2019-08" db="EMBL/GenBank/DDBJ databases">
        <authorList>
            <person name="Kucharzyk K."/>
            <person name="Murdoch R.W."/>
            <person name="Higgins S."/>
            <person name="Loffler F."/>
        </authorList>
    </citation>
    <scope>NUCLEOTIDE SEQUENCE</scope>
</reference>
<comment type="caution">
    <text evidence="1">The sequence shown here is derived from an EMBL/GenBank/DDBJ whole genome shotgun (WGS) entry which is preliminary data.</text>
</comment>
<name>A0A644VPL7_9ZZZZ</name>
<dbReference type="AlphaFoldDB" id="A0A644VPL7"/>
<organism evidence="1">
    <name type="scientific">bioreactor metagenome</name>
    <dbReference type="NCBI Taxonomy" id="1076179"/>
    <lineage>
        <taxon>unclassified sequences</taxon>
        <taxon>metagenomes</taxon>
        <taxon>ecological metagenomes</taxon>
    </lineage>
</organism>
<protein>
    <submittedName>
        <fullName evidence="1">Uncharacterized protein</fullName>
    </submittedName>
</protein>
<dbReference type="SUPFAM" id="SSF51126">
    <property type="entry name" value="Pectin lyase-like"/>
    <property type="match status" value="1"/>
</dbReference>
<dbReference type="EMBL" id="VSSQ01000384">
    <property type="protein sequence ID" value="MPL93207.1"/>
    <property type="molecule type" value="Genomic_DNA"/>
</dbReference>
<dbReference type="InterPro" id="IPR011050">
    <property type="entry name" value="Pectin_lyase_fold/virulence"/>
</dbReference>